<organism evidence="8">
    <name type="scientific">Darwinula stevensoni</name>
    <dbReference type="NCBI Taxonomy" id="69355"/>
    <lineage>
        <taxon>Eukaryota</taxon>
        <taxon>Metazoa</taxon>
        <taxon>Ecdysozoa</taxon>
        <taxon>Arthropoda</taxon>
        <taxon>Crustacea</taxon>
        <taxon>Oligostraca</taxon>
        <taxon>Ostracoda</taxon>
        <taxon>Podocopa</taxon>
        <taxon>Podocopida</taxon>
        <taxon>Darwinulocopina</taxon>
        <taxon>Darwinuloidea</taxon>
        <taxon>Darwinulidae</taxon>
        <taxon>Darwinula</taxon>
    </lineage>
</organism>
<dbReference type="EMBL" id="CAJPEV010001985">
    <property type="protein sequence ID" value="CAG0895201.1"/>
    <property type="molecule type" value="Genomic_DNA"/>
</dbReference>
<feature type="non-terminal residue" evidence="8">
    <location>
        <position position="377"/>
    </location>
</feature>
<keyword evidence="3 6" id="KW-0812">Transmembrane</keyword>
<sequence>MRISTRLTASGVSTQVKMDPRRVEIEVRQKSCPYGDRLSETSPLVESCFSLPANYSSIERREFTGSSSYDGSEENPLDSLLDSTMEDFKKKRPDLLPHLDPVNGKKKITTGLFPHSLAYYLKILLIICGCAVSTLVHRTLAALLASTFAIAALAAVNERPTLPEIVSWLDMETLALLFGMMIMVAILSESGLFDWIAVLAYQIAHGRRWYLLTYLFIFTAIISAFLDNVTTVLLLTPVTIRLCEVSDLDPVPVLILMVLFSNIGGSGTAIGDPPNVRLDREQEDLRGEVAVWEKAARGFSTLSRQELVVRRMLMRKVQHLQKLLEQRIAANNGEALDDRFRETLEELKTKYVIRDKVLLIKSMVVLVIVLILFCLQP</sequence>
<dbReference type="Proteomes" id="UP000677054">
    <property type="component" value="Unassembled WGS sequence"/>
</dbReference>
<accession>A0A7R9A5A6</accession>
<keyword evidence="5 6" id="KW-0472">Membrane</keyword>
<feature type="transmembrane region" description="Helical" evidence="6">
    <location>
        <begin position="123"/>
        <end position="156"/>
    </location>
</feature>
<evidence type="ECO:0000256" key="3">
    <source>
        <dbReference type="ARBA" id="ARBA00022692"/>
    </source>
</evidence>
<keyword evidence="4 6" id="KW-1133">Transmembrane helix</keyword>
<proteinExistence type="predicted"/>
<feature type="transmembrane region" description="Helical" evidence="6">
    <location>
        <begin position="357"/>
        <end position="375"/>
    </location>
</feature>
<dbReference type="EMBL" id="LR901502">
    <property type="protein sequence ID" value="CAD7248772.1"/>
    <property type="molecule type" value="Genomic_DNA"/>
</dbReference>
<evidence type="ECO:0000313" key="8">
    <source>
        <dbReference type="EMBL" id="CAD7248772.1"/>
    </source>
</evidence>
<keyword evidence="9" id="KW-1185">Reference proteome</keyword>
<evidence type="ECO:0000256" key="1">
    <source>
        <dbReference type="ARBA" id="ARBA00004141"/>
    </source>
</evidence>
<dbReference type="InterPro" id="IPR004680">
    <property type="entry name" value="Cit_transptr-like_dom"/>
</dbReference>
<dbReference type="GO" id="GO:0055085">
    <property type="term" value="P:transmembrane transport"/>
    <property type="evidence" value="ECO:0007669"/>
    <property type="project" value="InterPro"/>
</dbReference>
<protein>
    <recommendedName>
        <fullName evidence="7">Citrate transporter-like domain-containing protein</fullName>
    </recommendedName>
</protein>
<dbReference type="PANTHER" id="PTHR43568">
    <property type="entry name" value="P PROTEIN"/>
    <property type="match status" value="1"/>
</dbReference>
<evidence type="ECO:0000256" key="5">
    <source>
        <dbReference type="ARBA" id="ARBA00023136"/>
    </source>
</evidence>
<evidence type="ECO:0000313" key="9">
    <source>
        <dbReference type="Proteomes" id="UP000677054"/>
    </source>
</evidence>
<name>A0A7R9A5A6_9CRUS</name>
<dbReference type="Pfam" id="PF03600">
    <property type="entry name" value="CitMHS"/>
    <property type="match status" value="1"/>
</dbReference>
<gene>
    <name evidence="8" type="ORF">DSTB1V02_LOCUS8580</name>
</gene>
<feature type="transmembrane region" description="Helical" evidence="6">
    <location>
        <begin position="251"/>
        <end position="270"/>
    </location>
</feature>
<dbReference type="GO" id="GO:0016020">
    <property type="term" value="C:membrane"/>
    <property type="evidence" value="ECO:0007669"/>
    <property type="project" value="UniProtKB-SubCell"/>
</dbReference>
<dbReference type="InterPro" id="IPR051475">
    <property type="entry name" value="Diverse_Ion_Transporter"/>
</dbReference>
<feature type="domain" description="Citrate transporter-like" evidence="7">
    <location>
        <begin position="130"/>
        <end position="376"/>
    </location>
</feature>
<evidence type="ECO:0000256" key="2">
    <source>
        <dbReference type="ARBA" id="ARBA00022448"/>
    </source>
</evidence>
<dbReference type="PANTHER" id="PTHR43568:SF1">
    <property type="entry name" value="P PROTEIN"/>
    <property type="match status" value="1"/>
</dbReference>
<evidence type="ECO:0000256" key="4">
    <source>
        <dbReference type="ARBA" id="ARBA00022989"/>
    </source>
</evidence>
<dbReference type="OrthoDB" id="442352at2759"/>
<dbReference type="AlphaFoldDB" id="A0A7R9A5A6"/>
<feature type="transmembrane region" description="Helical" evidence="6">
    <location>
        <begin position="176"/>
        <end position="197"/>
    </location>
</feature>
<evidence type="ECO:0000256" key="6">
    <source>
        <dbReference type="SAM" id="Phobius"/>
    </source>
</evidence>
<comment type="subcellular location">
    <subcellularLocation>
        <location evidence="1">Membrane</location>
        <topology evidence="1">Multi-pass membrane protein</topology>
    </subcellularLocation>
</comment>
<evidence type="ECO:0000259" key="7">
    <source>
        <dbReference type="Pfam" id="PF03600"/>
    </source>
</evidence>
<reference evidence="8" key="1">
    <citation type="submission" date="2020-11" db="EMBL/GenBank/DDBJ databases">
        <authorList>
            <person name="Tran Van P."/>
        </authorList>
    </citation>
    <scope>NUCLEOTIDE SEQUENCE</scope>
</reference>
<keyword evidence="2" id="KW-0813">Transport</keyword>
<feature type="transmembrane region" description="Helical" evidence="6">
    <location>
        <begin position="209"/>
        <end position="226"/>
    </location>
</feature>